<comment type="caution">
    <text evidence="2">The sequence shown here is derived from an EMBL/GenBank/DDBJ whole genome shotgun (WGS) entry which is preliminary data.</text>
</comment>
<accession>A0A8G2FXE3</accession>
<dbReference type="CDD" id="cd09124">
    <property type="entry name" value="PLDc_like_TrmB_middle"/>
    <property type="match status" value="1"/>
</dbReference>
<sequence length="238" mass="26751">MEANTSLISKTAEMIKILGLSTYEAQAFAALVYHGVANADTIADTAGIPRTSAYKIMESLVKRGFAKETDGRPRMYKPEDMNKIKNEYIDNINKLFDELKELQDLLPSKGEPQLIYTIYGRSKVMAKIAEMIDLSDKEIYISTPRIRDIRTELKKNIENAIKRGVHIIFVTPPNKRVPPNTEVHRKEGLIATDIASDGTRALLSGPDLDACGYTDNPALALHVYQFINMMINNEDFKL</sequence>
<dbReference type="InterPro" id="IPR036388">
    <property type="entry name" value="WH-like_DNA-bd_sf"/>
</dbReference>
<protein>
    <submittedName>
        <fullName evidence="2">Sugar-specific transcriptional regulator TrmB</fullName>
    </submittedName>
</protein>
<dbReference type="InterPro" id="IPR051797">
    <property type="entry name" value="TrmB-like"/>
</dbReference>
<reference evidence="2 3" key="1">
    <citation type="submission" date="2017-04" db="EMBL/GenBank/DDBJ databases">
        <authorList>
            <person name="Varghese N."/>
            <person name="Submissions S."/>
        </authorList>
    </citation>
    <scope>NUCLEOTIDE SEQUENCE [LARGE SCALE GENOMIC DNA]</scope>
    <source>
        <strain evidence="2 3">DSM 9789</strain>
    </source>
</reference>
<gene>
    <name evidence="2" type="ORF">SAMN02745355_1205</name>
</gene>
<dbReference type="SUPFAM" id="SSF46785">
    <property type="entry name" value="Winged helix' DNA-binding domain"/>
    <property type="match status" value="1"/>
</dbReference>
<proteinExistence type="predicted"/>
<evidence type="ECO:0000313" key="2">
    <source>
        <dbReference type="EMBL" id="SMD31277.1"/>
    </source>
</evidence>
<dbReference type="Pfam" id="PF01978">
    <property type="entry name" value="TrmB"/>
    <property type="match status" value="1"/>
</dbReference>
<dbReference type="Gene3D" id="1.10.10.10">
    <property type="entry name" value="Winged helix-like DNA-binding domain superfamily/Winged helix DNA-binding domain"/>
    <property type="match status" value="1"/>
</dbReference>
<dbReference type="AlphaFoldDB" id="A0A8G2FXE3"/>
<evidence type="ECO:0000259" key="1">
    <source>
        <dbReference type="Pfam" id="PF01978"/>
    </source>
</evidence>
<feature type="domain" description="Transcription regulator TrmB N-terminal" evidence="1">
    <location>
        <begin position="16"/>
        <end position="81"/>
    </location>
</feature>
<dbReference type="PANTHER" id="PTHR34293:SF1">
    <property type="entry name" value="HTH-TYPE TRANSCRIPTIONAL REGULATOR TRMBL2"/>
    <property type="match status" value="1"/>
</dbReference>
<evidence type="ECO:0000313" key="3">
    <source>
        <dbReference type="Proteomes" id="UP000192315"/>
    </source>
</evidence>
<dbReference type="InterPro" id="IPR036390">
    <property type="entry name" value="WH_DNA-bd_sf"/>
</dbReference>
<name>A0A8G2FXE3_PICTO</name>
<dbReference type="PANTHER" id="PTHR34293">
    <property type="entry name" value="HTH-TYPE TRANSCRIPTIONAL REGULATOR TRMBL2"/>
    <property type="match status" value="1"/>
</dbReference>
<organism evidence="2 3">
    <name type="scientific">Picrophilus torridus (strain ATCC 700027 / DSM 9790 / JCM 10055 / NBRC 100828 / KAW 2/3)</name>
    <dbReference type="NCBI Taxonomy" id="1122961"/>
    <lineage>
        <taxon>Archaea</taxon>
        <taxon>Methanobacteriati</taxon>
        <taxon>Thermoplasmatota</taxon>
        <taxon>Thermoplasmata</taxon>
        <taxon>Thermoplasmatales</taxon>
        <taxon>Picrophilaceae</taxon>
        <taxon>Picrophilus</taxon>
    </lineage>
</organism>
<dbReference type="EMBL" id="FWYE01000003">
    <property type="protein sequence ID" value="SMD31277.1"/>
    <property type="molecule type" value="Genomic_DNA"/>
</dbReference>
<dbReference type="RefSeq" id="WP_084272990.1">
    <property type="nucleotide sequence ID" value="NZ_FWYE01000003.1"/>
</dbReference>
<dbReference type="InterPro" id="IPR002831">
    <property type="entry name" value="Tscrpt_reg_TrmB_N"/>
</dbReference>
<keyword evidence="3" id="KW-1185">Reference proteome</keyword>
<dbReference type="Proteomes" id="UP000192315">
    <property type="component" value="Unassembled WGS sequence"/>
</dbReference>